<dbReference type="AlphaFoldDB" id="T1HXD7"/>
<dbReference type="EMBL" id="ACPB03010198">
    <property type="status" value="NOT_ANNOTATED_CDS"/>
    <property type="molecule type" value="Genomic_DNA"/>
</dbReference>
<evidence type="ECO:0000256" key="3">
    <source>
        <dbReference type="ARBA" id="ARBA00011881"/>
    </source>
</evidence>
<dbReference type="OMA" id="SFRIRRY"/>
<dbReference type="VEuPathDB" id="VectorBase:RPRC008707"/>
<dbReference type="PRINTS" id="PR00783">
    <property type="entry name" value="MINTRINSICP"/>
</dbReference>
<dbReference type="GO" id="GO:0005886">
    <property type="term" value="C:plasma membrane"/>
    <property type="evidence" value="ECO:0007669"/>
    <property type="project" value="TreeGrafter"/>
</dbReference>
<keyword evidence="5 9" id="KW-0812">Transmembrane</keyword>
<keyword evidence="8" id="KW-0472">Membrane</keyword>
<comment type="subcellular location">
    <subcellularLocation>
        <location evidence="1">Membrane</location>
        <topology evidence="1">Multi-pass membrane protein</topology>
    </subcellularLocation>
</comment>
<keyword evidence="11" id="KW-1185">Reference proteome</keyword>
<dbReference type="InParanoid" id="T1HXD7"/>
<organism evidence="10 11">
    <name type="scientific">Rhodnius prolixus</name>
    <name type="common">Triatomid bug</name>
    <dbReference type="NCBI Taxonomy" id="13249"/>
    <lineage>
        <taxon>Eukaryota</taxon>
        <taxon>Metazoa</taxon>
        <taxon>Ecdysozoa</taxon>
        <taxon>Arthropoda</taxon>
        <taxon>Hexapoda</taxon>
        <taxon>Insecta</taxon>
        <taxon>Pterygota</taxon>
        <taxon>Neoptera</taxon>
        <taxon>Paraneoptera</taxon>
        <taxon>Hemiptera</taxon>
        <taxon>Heteroptera</taxon>
        <taxon>Panheteroptera</taxon>
        <taxon>Cimicomorpha</taxon>
        <taxon>Reduviidae</taxon>
        <taxon>Triatominae</taxon>
        <taxon>Rhodnius</taxon>
    </lineage>
</organism>
<dbReference type="InterPro" id="IPR023271">
    <property type="entry name" value="Aquaporin-like"/>
</dbReference>
<evidence type="ECO:0000256" key="6">
    <source>
        <dbReference type="ARBA" id="ARBA00022737"/>
    </source>
</evidence>
<name>T1HXD7_RHOPR</name>
<dbReference type="eggNOG" id="KOG0223">
    <property type="taxonomic scope" value="Eukaryota"/>
</dbReference>
<reference evidence="10" key="1">
    <citation type="submission" date="2015-05" db="UniProtKB">
        <authorList>
            <consortium name="EnsemblMetazoa"/>
        </authorList>
    </citation>
    <scope>IDENTIFICATION</scope>
</reference>
<dbReference type="HOGENOM" id="CLU_020019_3_3_1"/>
<dbReference type="InterPro" id="IPR000425">
    <property type="entry name" value="MIP"/>
</dbReference>
<evidence type="ECO:0000313" key="11">
    <source>
        <dbReference type="Proteomes" id="UP000015103"/>
    </source>
</evidence>
<evidence type="ECO:0000256" key="7">
    <source>
        <dbReference type="ARBA" id="ARBA00022989"/>
    </source>
</evidence>
<dbReference type="Pfam" id="PF00230">
    <property type="entry name" value="MIP"/>
    <property type="match status" value="1"/>
</dbReference>
<dbReference type="PANTHER" id="PTHR19139:SF291">
    <property type="entry name" value="AQUAPORIN"/>
    <property type="match status" value="1"/>
</dbReference>
<dbReference type="Proteomes" id="UP000015103">
    <property type="component" value="Unassembled WGS sequence"/>
</dbReference>
<protein>
    <submittedName>
        <fullName evidence="10">Uncharacterized protein</fullName>
    </submittedName>
</protein>
<evidence type="ECO:0000256" key="5">
    <source>
        <dbReference type="ARBA" id="ARBA00022692"/>
    </source>
</evidence>
<keyword evidence="6" id="KW-0677">Repeat</keyword>
<keyword evidence="4 9" id="KW-0813">Transport</keyword>
<comment type="similarity">
    <text evidence="2 9">Belongs to the MIP/aquaporin (TC 1.A.8) family.</text>
</comment>
<evidence type="ECO:0000256" key="9">
    <source>
        <dbReference type="RuleBase" id="RU000477"/>
    </source>
</evidence>
<comment type="subunit">
    <text evidence="3">Homotetramer.</text>
</comment>
<accession>T1HXD7</accession>
<evidence type="ECO:0000313" key="10">
    <source>
        <dbReference type="EnsemblMetazoa" id="RPRC008707-PA"/>
    </source>
</evidence>
<dbReference type="InterPro" id="IPR034294">
    <property type="entry name" value="Aquaporin_transptr"/>
</dbReference>
<dbReference type="Gene3D" id="1.20.1080.10">
    <property type="entry name" value="Glycerol uptake facilitator protein"/>
    <property type="match status" value="1"/>
</dbReference>
<sequence length="227" mass="24916">MELIKNALIGNFTGVWNCLWILGHLRTTGCSQVFAAISLAHLNPAITLCFYIFGIISLPSSLVYLIAQCLGGIAGAFTIKDLSVYNPSSIITKRGTEGNCCTFVGEGVSIGRAFAWEFGQTCFLILGVCSIIHPKNLARLESYPVKMGILIFALLYSGTSFTSTGINPMRSFGPAVSNQEWENHWIYWVAPLFASAVASICYHIICLPENGQDLLKQILRRRKAIED</sequence>
<dbReference type="GO" id="GO:0015267">
    <property type="term" value="F:channel activity"/>
    <property type="evidence" value="ECO:0007669"/>
    <property type="project" value="InterPro"/>
</dbReference>
<dbReference type="STRING" id="13249.T1HXD7"/>
<evidence type="ECO:0000256" key="8">
    <source>
        <dbReference type="ARBA" id="ARBA00023136"/>
    </source>
</evidence>
<dbReference type="EnsemblMetazoa" id="RPRC008707-RA">
    <property type="protein sequence ID" value="RPRC008707-PA"/>
    <property type="gene ID" value="RPRC008707"/>
</dbReference>
<evidence type="ECO:0000256" key="2">
    <source>
        <dbReference type="ARBA" id="ARBA00006175"/>
    </source>
</evidence>
<keyword evidence="7" id="KW-1133">Transmembrane helix</keyword>
<dbReference type="SUPFAM" id="SSF81338">
    <property type="entry name" value="Aquaporin-like"/>
    <property type="match status" value="1"/>
</dbReference>
<evidence type="ECO:0000256" key="4">
    <source>
        <dbReference type="ARBA" id="ARBA00022448"/>
    </source>
</evidence>
<proteinExistence type="inferred from homology"/>
<evidence type="ECO:0000256" key="1">
    <source>
        <dbReference type="ARBA" id="ARBA00004141"/>
    </source>
</evidence>
<dbReference type="PANTHER" id="PTHR19139">
    <property type="entry name" value="AQUAPORIN TRANSPORTER"/>
    <property type="match status" value="1"/>
</dbReference>